<sequence>MIPKRLKTARARVELTQEELGVLAGIDEESAKIRVCQYESGTHRPNFETICRFAKILKVPENYFYTLNDEFAEELILIYNEKYNLL</sequence>
<evidence type="ECO:0000313" key="3">
    <source>
        <dbReference type="Proteomes" id="UP000614721"/>
    </source>
</evidence>
<evidence type="ECO:0000313" key="2">
    <source>
        <dbReference type="EMBL" id="MBG2880788.1"/>
    </source>
</evidence>
<organism evidence="2 3">
    <name type="scientific">Proteus alimentorum</name>
    <dbReference type="NCBI Taxonomy" id="1973495"/>
    <lineage>
        <taxon>Bacteria</taxon>
        <taxon>Pseudomonadati</taxon>
        <taxon>Pseudomonadota</taxon>
        <taxon>Gammaproteobacteria</taxon>
        <taxon>Enterobacterales</taxon>
        <taxon>Morganellaceae</taxon>
        <taxon>Proteus</taxon>
    </lineage>
</organism>
<dbReference type="CDD" id="cd00093">
    <property type="entry name" value="HTH_XRE"/>
    <property type="match status" value="1"/>
</dbReference>
<dbReference type="SUPFAM" id="SSF47413">
    <property type="entry name" value="lambda repressor-like DNA-binding domains"/>
    <property type="match status" value="1"/>
</dbReference>
<dbReference type="PROSITE" id="PS50943">
    <property type="entry name" value="HTH_CROC1"/>
    <property type="match status" value="1"/>
</dbReference>
<dbReference type="EMBL" id="JADSJP010000037">
    <property type="protein sequence ID" value="MBG2880788.1"/>
    <property type="molecule type" value="Genomic_DNA"/>
</dbReference>
<dbReference type="InterPro" id="IPR010982">
    <property type="entry name" value="Lambda_DNA-bd_dom_sf"/>
</dbReference>
<proteinExistence type="predicted"/>
<comment type="caution">
    <text evidence="2">The sequence shown here is derived from an EMBL/GenBank/DDBJ whole genome shotgun (WGS) entry which is preliminary data.</text>
</comment>
<keyword evidence="3" id="KW-1185">Reference proteome</keyword>
<dbReference type="InterPro" id="IPR001387">
    <property type="entry name" value="Cro/C1-type_HTH"/>
</dbReference>
<dbReference type="RefSeq" id="WP_196568642.1">
    <property type="nucleotide sequence ID" value="NZ_JADRYY010000038.1"/>
</dbReference>
<evidence type="ECO:0000259" key="1">
    <source>
        <dbReference type="PROSITE" id="PS50943"/>
    </source>
</evidence>
<dbReference type="SMART" id="SM00530">
    <property type="entry name" value="HTH_XRE"/>
    <property type="match status" value="1"/>
</dbReference>
<feature type="domain" description="HTH cro/C1-type" evidence="1">
    <location>
        <begin position="6"/>
        <end position="64"/>
    </location>
</feature>
<reference evidence="2 3" key="1">
    <citation type="submission" date="2020-11" db="EMBL/GenBank/DDBJ databases">
        <title>Enhanced detection system for hospital associated transmission using whole genome sequencing surveillance.</title>
        <authorList>
            <person name="Harrison L.H."/>
            <person name="Van Tyne D."/>
            <person name="Marsh J.W."/>
            <person name="Griffith M.P."/>
            <person name="Snyder D.J."/>
            <person name="Cooper V.S."/>
            <person name="Mustapha M."/>
        </authorList>
    </citation>
    <scope>NUCLEOTIDE SEQUENCE [LARGE SCALE GENOMIC DNA]</scope>
    <source>
        <strain evidence="2 3">PR00075</strain>
    </source>
</reference>
<dbReference type="Proteomes" id="UP000614721">
    <property type="component" value="Unassembled WGS sequence"/>
</dbReference>
<protein>
    <submittedName>
        <fullName evidence="2">Helix-turn-helix transcriptional regulator</fullName>
    </submittedName>
</protein>
<gene>
    <name evidence="2" type="ORF">I4902_16145</name>
</gene>
<name>A0ABS0IXT6_9GAMM</name>
<dbReference type="Pfam" id="PF01381">
    <property type="entry name" value="HTH_3"/>
    <property type="match status" value="1"/>
</dbReference>
<dbReference type="Gene3D" id="1.10.260.40">
    <property type="entry name" value="lambda repressor-like DNA-binding domains"/>
    <property type="match status" value="1"/>
</dbReference>
<accession>A0ABS0IXT6</accession>